<reference evidence="2 3" key="1">
    <citation type="journal article" date="2024" name="Int. J. Syst. Evol. Microbiol.">
        <title>Paenibacillus hexagrammi sp. nov., a novel bacterium isolated from the gut content of Hexagrammos agrammus.</title>
        <authorList>
            <person name="Jung H.K."/>
            <person name="Kim D.G."/>
            <person name="Zin H."/>
            <person name="Park J."/>
            <person name="Jung H."/>
            <person name="Kim Y.O."/>
            <person name="Kong H.J."/>
            <person name="Kim J.W."/>
            <person name="Kim Y.S."/>
        </authorList>
    </citation>
    <scope>NUCLEOTIDE SEQUENCE [LARGE SCALE GENOMIC DNA]</scope>
    <source>
        <strain evidence="2 3">YPD9-1</strain>
    </source>
</reference>
<dbReference type="RefSeq" id="WP_235119977.1">
    <property type="nucleotide sequence ID" value="NZ_CP090978.1"/>
</dbReference>
<feature type="domain" description="SLH" evidence="1">
    <location>
        <begin position="452"/>
        <end position="515"/>
    </location>
</feature>
<organism evidence="2 3">
    <name type="scientific">Paenibacillus hexagrammi</name>
    <dbReference type="NCBI Taxonomy" id="2908839"/>
    <lineage>
        <taxon>Bacteria</taxon>
        <taxon>Bacillati</taxon>
        <taxon>Bacillota</taxon>
        <taxon>Bacilli</taxon>
        <taxon>Bacillales</taxon>
        <taxon>Paenibacillaceae</taxon>
        <taxon>Paenibacillus</taxon>
    </lineage>
</organism>
<protein>
    <submittedName>
        <fullName evidence="2">S-layer homology domain-containing protein</fullName>
    </submittedName>
</protein>
<sequence>MTITFNEGQATLNGQPFENGASVSADGLYTIVVTDDANNQSTVNFGIDTRIPALASLIISDGDLSPTFSRDVMTYSTTVSNGVYGVSVTAATYSPNTELMINGQTTTNNTPIFVNLKVGANEIPITVSVPNSVQTETVKTYTINVYRKSKSSGGSNASAGSSPSNTGFAVIVNGVKQEQIATATTTQEGNRTAVTATLDNAKLANQLAALGENPMVIVPVTTSADKVSAVLTGESVKMLENKQGTLRIETPIAAYDIPANLIAIDNVSAQFGSTLPLSDVMVHVSIEISSADKASKLTAAGNRQGFTLSGAPIDFSIQASHGEQTVTVDKFPTYVQREIVIPDGVDASKITTAVVLNPDGTVHHVPTTITVRDGKYFASINSLTNSTYSLIYNQKTFDDISSHWSKDAVEDMASRLVINGEDATHFNPDASITRAEFAAIVVRGLGLAEDQTTNQFKDVTASDWFSGAVAKAVEYHLIQGYEDGTFGPNQTITREEALVLVSRAMDVAGKEGISVNVHSALGKFADHLEVSDWAAKDVAKTVTSGLAQGTGEKLEPQTNITRAETATLIQRLLSKFSLINKRMK</sequence>
<feature type="domain" description="SLH" evidence="1">
    <location>
        <begin position="521"/>
        <end position="583"/>
    </location>
</feature>
<dbReference type="Pfam" id="PF00395">
    <property type="entry name" value="SLH"/>
    <property type="match status" value="3"/>
</dbReference>
<accession>A0ABY3SII9</accession>
<dbReference type="InterPro" id="IPR025883">
    <property type="entry name" value="Cadherin-like_domain"/>
</dbReference>
<gene>
    <name evidence="2" type="ORF">L0M14_29655</name>
</gene>
<evidence type="ECO:0000259" key="1">
    <source>
        <dbReference type="PROSITE" id="PS51272"/>
    </source>
</evidence>
<keyword evidence="3" id="KW-1185">Reference proteome</keyword>
<dbReference type="PROSITE" id="PS51272">
    <property type="entry name" value="SLH"/>
    <property type="match status" value="3"/>
</dbReference>
<proteinExistence type="predicted"/>
<dbReference type="Pfam" id="PF12733">
    <property type="entry name" value="Cadherin-like"/>
    <property type="match status" value="1"/>
</dbReference>
<dbReference type="PANTHER" id="PTHR43308">
    <property type="entry name" value="OUTER MEMBRANE PROTEIN ALPHA-RELATED"/>
    <property type="match status" value="1"/>
</dbReference>
<feature type="domain" description="SLH" evidence="1">
    <location>
        <begin position="392"/>
        <end position="451"/>
    </location>
</feature>
<name>A0ABY3SII9_9BACL</name>
<evidence type="ECO:0000313" key="3">
    <source>
        <dbReference type="Proteomes" id="UP001649230"/>
    </source>
</evidence>
<dbReference type="PANTHER" id="PTHR43308:SF5">
    <property type="entry name" value="S-LAYER PROTEIN _ PEPTIDOGLYCAN ENDO-BETA-N-ACETYLGLUCOSAMINIDASE"/>
    <property type="match status" value="1"/>
</dbReference>
<dbReference type="EMBL" id="CP090978">
    <property type="protein sequence ID" value="UJF33603.1"/>
    <property type="molecule type" value="Genomic_DNA"/>
</dbReference>
<dbReference type="InterPro" id="IPR001119">
    <property type="entry name" value="SLH_dom"/>
</dbReference>
<dbReference type="Proteomes" id="UP001649230">
    <property type="component" value="Chromosome"/>
</dbReference>
<dbReference type="InterPro" id="IPR051465">
    <property type="entry name" value="Cell_Envelope_Struct_Comp"/>
</dbReference>
<evidence type="ECO:0000313" key="2">
    <source>
        <dbReference type="EMBL" id="UJF33603.1"/>
    </source>
</evidence>